<keyword evidence="1" id="KW-0472">Membrane</keyword>
<dbReference type="OrthoDB" id="9801753at2"/>
<reference evidence="2 3" key="1">
    <citation type="submission" date="2019-02" db="EMBL/GenBank/DDBJ databases">
        <title>Deep-cultivation of Planctomycetes and their phenomic and genomic characterization uncovers novel biology.</title>
        <authorList>
            <person name="Wiegand S."/>
            <person name="Jogler M."/>
            <person name="Boedeker C."/>
            <person name="Pinto D."/>
            <person name="Vollmers J."/>
            <person name="Rivas-Marin E."/>
            <person name="Kohn T."/>
            <person name="Peeters S.H."/>
            <person name="Heuer A."/>
            <person name="Rast P."/>
            <person name="Oberbeckmann S."/>
            <person name="Bunk B."/>
            <person name="Jeske O."/>
            <person name="Meyerdierks A."/>
            <person name="Storesund J.E."/>
            <person name="Kallscheuer N."/>
            <person name="Luecker S."/>
            <person name="Lage O.M."/>
            <person name="Pohl T."/>
            <person name="Merkel B.J."/>
            <person name="Hornburger P."/>
            <person name="Mueller R.-W."/>
            <person name="Bruemmer F."/>
            <person name="Labrenz M."/>
            <person name="Spormann A.M."/>
            <person name="Op Den Camp H."/>
            <person name="Overmann J."/>
            <person name="Amann R."/>
            <person name="Jetten M.S.M."/>
            <person name="Mascher T."/>
            <person name="Medema M.H."/>
            <person name="Devos D.P."/>
            <person name="Kaster A.-K."/>
            <person name="Ovreas L."/>
            <person name="Rohde M."/>
            <person name="Galperin M.Y."/>
            <person name="Jogler C."/>
        </authorList>
    </citation>
    <scope>NUCLEOTIDE SEQUENCE [LARGE SCALE GENOMIC DNA]</scope>
    <source>
        <strain evidence="2 3">Poly59</strain>
    </source>
</reference>
<dbReference type="InterPro" id="IPR002696">
    <property type="entry name" value="Membr_insert_effic_factor_YidD"/>
</dbReference>
<comment type="caution">
    <text evidence="2">The sequence shown here is derived from an EMBL/GenBank/DDBJ whole genome shotgun (WGS) entry which is preliminary data.</text>
</comment>
<dbReference type="NCBIfam" id="TIGR00278">
    <property type="entry name" value="membrane protein insertion efficiency factor YidD"/>
    <property type="match status" value="1"/>
</dbReference>
<dbReference type="Proteomes" id="UP000317977">
    <property type="component" value="Unassembled WGS sequence"/>
</dbReference>
<comment type="similarity">
    <text evidence="1">Belongs to the UPF0161 family.</text>
</comment>
<comment type="function">
    <text evidence="1">Could be involved in insertion of integral membrane proteins into the membrane.</text>
</comment>
<organism evidence="2 3">
    <name type="scientific">Rubripirellula reticaptiva</name>
    <dbReference type="NCBI Taxonomy" id="2528013"/>
    <lineage>
        <taxon>Bacteria</taxon>
        <taxon>Pseudomonadati</taxon>
        <taxon>Planctomycetota</taxon>
        <taxon>Planctomycetia</taxon>
        <taxon>Pirellulales</taxon>
        <taxon>Pirellulaceae</taxon>
        <taxon>Rubripirellula</taxon>
    </lineage>
</organism>
<gene>
    <name evidence="2" type="primary">yidD</name>
    <name evidence="2" type="ORF">Poly59_44560</name>
</gene>
<evidence type="ECO:0000313" key="2">
    <source>
        <dbReference type="EMBL" id="TWU49831.1"/>
    </source>
</evidence>
<proteinExistence type="inferred from homology"/>
<protein>
    <recommendedName>
        <fullName evidence="1">Putative membrane protein insertion efficiency factor</fullName>
    </recommendedName>
</protein>
<keyword evidence="3" id="KW-1185">Reference proteome</keyword>
<dbReference type="GO" id="GO:0005886">
    <property type="term" value="C:plasma membrane"/>
    <property type="evidence" value="ECO:0007669"/>
    <property type="project" value="UniProtKB-SubCell"/>
</dbReference>
<name>A0A5C6EQJ1_9BACT</name>
<keyword evidence="1" id="KW-1003">Cell membrane</keyword>
<dbReference type="AlphaFoldDB" id="A0A5C6EQJ1"/>
<evidence type="ECO:0000256" key="1">
    <source>
        <dbReference type="HAMAP-Rule" id="MF_00386"/>
    </source>
</evidence>
<comment type="subcellular location">
    <subcellularLocation>
        <location evidence="1">Cell membrane</location>
        <topology evidence="1">Peripheral membrane protein</topology>
        <orientation evidence="1">Cytoplasmic side</orientation>
    </subcellularLocation>
</comment>
<dbReference type="SMART" id="SM01234">
    <property type="entry name" value="Haemolytic"/>
    <property type="match status" value="1"/>
</dbReference>
<sequence length="73" mass="8365">MIKRGLAAVFIAPIRFYQMAISPMLGPNCRFSPTCSQYTIESIRKYGVVRGIYRGTRRIMRCHPWNPGGYDPP</sequence>
<dbReference type="PANTHER" id="PTHR33383">
    <property type="entry name" value="MEMBRANE PROTEIN INSERTION EFFICIENCY FACTOR-RELATED"/>
    <property type="match status" value="1"/>
</dbReference>
<dbReference type="RefSeq" id="WP_146536025.1">
    <property type="nucleotide sequence ID" value="NZ_SJPX01000004.1"/>
</dbReference>
<dbReference type="PANTHER" id="PTHR33383:SF1">
    <property type="entry name" value="MEMBRANE PROTEIN INSERTION EFFICIENCY FACTOR-RELATED"/>
    <property type="match status" value="1"/>
</dbReference>
<accession>A0A5C6EQJ1</accession>
<evidence type="ECO:0000313" key="3">
    <source>
        <dbReference type="Proteomes" id="UP000317977"/>
    </source>
</evidence>
<dbReference type="EMBL" id="SJPX01000004">
    <property type="protein sequence ID" value="TWU49831.1"/>
    <property type="molecule type" value="Genomic_DNA"/>
</dbReference>
<dbReference type="HAMAP" id="MF_00386">
    <property type="entry name" value="UPF0161_YidD"/>
    <property type="match status" value="1"/>
</dbReference>
<dbReference type="Pfam" id="PF01809">
    <property type="entry name" value="YidD"/>
    <property type="match status" value="1"/>
</dbReference>